<evidence type="ECO:0000313" key="9">
    <source>
        <dbReference type="Proteomes" id="UP000014254"/>
    </source>
</evidence>
<feature type="region of interest" description="Disordered" evidence="3">
    <location>
        <begin position="111"/>
        <end position="174"/>
    </location>
</feature>
<evidence type="ECO:0008006" key="10">
    <source>
        <dbReference type="Google" id="ProtNLM"/>
    </source>
</evidence>
<dbReference type="OMA" id="PPKEEIY"/>
<dbReference type="InParanoid" id="S2J4K2"/>
<feature type="compositionally biased region" description="Pro residues" evidence="3">
    <location>
        <begin position="82"/>
        <end position="94"/>
    </location>
</feature>
<dbReference type="Pfam" id="PF12701">
    <property type="entry name" value="LSM14"/>
    <property type="match status" value="1"/>
</dbReference>
<dbReference type="InterPro" id="IPR047575">
    <property type="entry name" value="Sm"/>
</dbReference>
<dbReference type="InterPro" id="IPR025609">
    <property type="entry name" value="Lsm14-like_N"/>
</dbReference>
<dbReference type="GO" id="GO:0034063">
    <property type="term" value="P:stress granule assembly"/>
    <property type="evidence" value="ECO:0007669"/>
    <property type="project" value="TreeGrafter"/>
</dbReference>
<organism evidence="8 9">
    <name type="scientific">Mucor circinelloides f. circinelloides (strain 1006PhL)</name>
    <name type="common">Mucormycosis agent</name>
    <name type="synonym">Calyptromyces circinelloides</name>
    <dbReference type="NCBI Taxonomy" id="1220926"/>
    <lineage>
        <taxon>Eukaryota</taxon>
        <taxon>Fungi</taxon>
        <taxon>Fungi incertae sedis</taxon>
        <taxon>Mucoromycota</taxon>
        <taxon>Mucoromycotina</taxon>
        <taxon>Mucoromycetes</taxon>
        <taxon>Mucorales</taxon>
        <taxon>Mucorineae</taxon>
        <taxon>Mucoraceae</taxon>
        <taxon>Mucor</taxon>
    </lineage>
</organism>
<feature type="compositionally biased region" description="Low complexity" evidence="3">
    <location>
        <begin position="388"/>
        <end position="416"/>
    </location>
</feature>
<gene>
    <name evidence="8" type="ORF">HMPREF1544_10220</name>
</gene>
<evidence type="ECO:0000259" key="4">
    <source>
        <dbReference type="PROSITE" id="PS51512"/>
    </source>
</evidence>
<dbReference type="EMBL" id="KE124087">
    <property type="protein sequence ID" value="EPB83037.1"/>
    <property type="molecule type" value="Genomic_DNA"/>
</dbReference>
<feature type="domain" description="FFD box profile" evidence="5">
    <location>
        <begin position="317"/>
        <end position="333"/>
    </location>
</feature>
<dbReference type="VEuPathDB" id="FungiDB:HMPREF1544_10220"/>
<feature type="region of interest" description="Disordered" evidence="3">
    <location>
        <begin position="214"/>
        <end position="264"/>
    </location>
</feature>
<evidence type="ECO:0000256" key="3">
    <source>
        <dbReference type="SAM" id="MobiDB-lite"/>
    </source>
</evidence>
<dbReference type="FunCoup" id="S2J4K2">
    <property type="interactions" value="297"/>
</dbReference>
<dbReference type="InterPro" id="IPR025762">
    <property type="entry name" value="DFDF"/>
</dbReference>
<dbReference type="PROSITE" id="PS52002">
    <property type="entry name" value="SM"/>
    <property type="match status" value="1"/>
</dbReference>
<dbReference type="GO" id="GO:0033962">
    <property type="term" value="P:P-body assembly"/>
    <property type="evidence" value="ECO:0007669"/>
    <property type="project" value="TreeGrafter"/>
</dbReference>
<reference evidence="9" key="1">
    <citation type="submission" date="2013-05" db="EMBL/GenBank/DDBJ databases">
        <title>The Genome sequence of Mucor circinelloides f. circinelloides 1006PhL.</title>
        <authorList>
            <consortium name="The Broad Institute Genomics Platform"/>
            <person name="Cuomo C."/>
            <person name="Earl A."/>
            <person name="Findley K."/>
            <person name="Lee S.C."/>
            <person name="Walker B."/>
            <person name="Young S."/>
            <person name="Zeng Q."/>
            <person name="Gargeya S."/>
            <person name="Fitzgerald M."/>
            <person name="Haas B."/>
            <person name="Abouelleil A."/>
            <person name="Allen A.W."/>
            <person name="Alvarado L."/>
            <person name="Arachchi H.M."/>
            <person name="Berlin A.M."/>
            <person name="Chapman S.B."/>
            <person name="Gainer-Dewar J."/>
            <person name="Goldberg J."/>
            <person name="Griggs A."/>
            <person name="Gujja S."/>
            <person name="Hansen M."/>
            <person name="Howarth C."/>
            <person name="Imamovic A."/>
            <person name="Ireland A."/>
            <person name="Larimer J."/>
            <person name="McCowan C."/>
            <person name="Murphy C."/>
            <person name="Pearson M."/>
            <person name="Poon T.W."/>
            <person name="Priest M."/>
            <person name="Roberts A."/>
            <person name="Saif S."/>
            <person name="Shea T."/>
            <person name="Sisk P."/>
            <person name="Sykes S."/>
            <person name="Wortman J."/>
            <person name="Nusbaum C."/>
            <person name="Birren B."/>
        </authorList>
    </citation>
    <scope>NUCLEOTIDE SEQUENCE [LARGE SCALE GENOMIC DNA]</scope>
    <source>
        <strain evidence="9">1006PhL</strain>
    </source>
</reference>
<dbReference type="SUPFAM" id="SSF50182">
    <property type="entry name" value="Sm-like ribonucleoproteins"/>
    <property type="match status" value="1"/>
</dbReference>
<feature type="short sequence motif" description="TFG box" evidence="2">
    <location>
        <begin position="345"/>
        <end position="365"/>
    </location>
</feature>
<feature type="compositionally biased region" description="Low complexity" evidence="3">
    <location>
        <begin position="239"/>
        <end position="258"/>
    </location>
</feature>
<dbReference type="InterPro" id="IPR019050">
    <property type="entry name" value="FDF_dom"/>
</dbReference>
<dbReference type="SMART" id="SM01271">
    <property type="entry name" value="LSM14"/>
    <property type="match status" value="1"/>
</dbReference>
<feature type="domain" description="DFDF" evidence="4">
    <location>
        <begin position="268"/>
        <end position="304"/>
    </location>
</feature>
<feature type="domain" description="Sm" evidence="7">
    <location>
        <begin position="1"/>
        <end position="82"/>
    </location>
</feature>
<dbReference type="InterPro" id="IPR010920">
    <property type="entry name" value="LSM_dom_sf"/>
</dbReference>
<dbReference type="STRING" id="1220926.S2J4K2"/>
<evidence type="ECO:0000313" key="8">
    <source>
        <dbReference type="EMBL" id="EPB83037.1"/>
    </source>
</evidence>
<evidence type="ECO:0000256" key="1">
    <source>
        <dbReference type="PROSITE-ProRule" id="PRU00846"/>
    </source>
</evidence>
<proteinExistence type="predicted"/>
<evidence type="ECO:0000259" key="5">
    <source>
        <dbReference type="PROSITE" id="PS51513"/>
    </source>
</evidence>
<feature type="region of interest" description="Disordered" evidence="3">
    <location>
        <begin position="333"/>
        <end position="425"/>
    </location>
</feature>
<dbReference type="InterPro" id="IPR025768">
    <property type="entry name" value="TFG_box"/>
</dbReference>
<evidence type="ECO:0000256" key="2">
    <source>
        <dbReference type="PROSITE-ProRule" id="PRU00869"/>
    </source>
</evidence>
<dbReference type="PANTHER" id="PTHR13586:SF0">
    <property type="entry name" value="TRAILER HITCH, ISOFORM H"/>
    <property type="match status" value="1"/>
</dbReference>
<name>S2J4K2_MUCC1</name>
<dbReference type="Proteomes" id="UP000014254">
    <property type="component" value="Unassembled WGS sequence"/>
</dbReference>
<dbReference type="Gene3D" id="2.30.30.100">
    <property type="match status" value="1"/>
</dbReference>
<dbReference type="PANTHER" id="PTHR13586">
    <property type="entry name" value="SCD6 PROTEIN-RELATED"/>
    <property type="match status" value="1"/>
</dbReference>
<dbReference type="SMART" id="SM01199">
    <property type="entry name" value="FDF"/>
    <property type="match status" value="1"/>
</dbReference>
<evidence type="ECO:0000259" key="6">
    <source>
        <dbReference type="PROSITE" id="PS51536"/>
    </source>
</evidence>
<feature type="domain" description="TFG box profile" evidence="6">
    <location>
        <begin position="345"/>
        <end position="365"/>
    </location>
</feature>
<feature type="region of interest" description="Disordered" evidence="3">
    <location>
        <begin position="78"/>
        <end position="97"/>
    </location>
</feature>
<dbReference type="PROSITE" id="PS51513">
    <property type="entry name" value="FFD"/>
    <property type="match status" value="1"/>
</dbReference>
<protein>
    <recommendedName>
        <fullName evidence="10">FFD box profile domain-containing protein</fullName>
    </recommendedName>
</protein>
<dbReference type="Pfam" id="PF09532">
    <property type="entry name" value="FDF"/>
    <property type="match status" value="1"/>
</dbReference>
<feature type="compositionally biased region" description="Low complexity" evidence="3">
    <location>
        <begin position="111"/>
        <end position="152"/>
    </location>
</feature>
<dbReference type="AlphaFoldDB" id="S2J4K2"/>
<feature type="compositionally biased region" description="Gly residues" evidence="3">
    <location>
        <begin position="377"/>
        <end position="387"/>
    </location>
</feature>
<evidence type="ECO:0000259" key="7">
    <source>
        <dbReference type="PROSITE" id="PS52002"/>
    </source>
</evidence>
<dbReference type="GO" id="GO:0003729">
    <property type="term" value="F:mRNA binding"/>
    <property type="evidence" value="ECO:0007669"/>
    <property type="project" value="TreeGrafter"/>
</dbReference>
<dbReference type="CDD" id="cd01736">
    <property type="entry name" value="LSm14_N"/>
    <property type="match status" value="1"/>
</dbReference>
<accession>S2J4K2</accession>
<feature type="compositionally biased region" description="Basic and acidic residues" evidence="3">
    <location>
        <begin position="333"/>
        <end position="357"/>
    </location>
</feature>
<dbReference type="OrthoDB" id="21539at2759"/>
<feature type="short sequence motif" description="FFD box" evidence="1">
    <location>
        <begin position="317"/>
        <end position="333"/>
    </location>
</feature>
<sequence length="425" mass="48885">MAGENYIGSKISLISLSDIRYVGILHSINAQDSTVGLKQVRSFGTEGRRGKPEEEILASDNVFDYVVFRGSDIKDLQVFEAPPKPTPPPQPAMPQDPAIMSMSGYPPMNPYMNNNMYMQPAPQQAQPQQPAKQPQQPPQQQQQQQQQQQHQQQRPKNDQSYWQPSYPSEPKVDQAQLEKNTLDELKAELEETDALQPTINEAAIEQLAKKVSELNTGDDAVIGSKPSSEEQHSRRRYDNNSSNYRNRNSRYNNNNSNNFGDRQYNNNKAKAEFTIPNSEFDFEASNAKFDKSEVVKKEGEEVNDEEAEEIEIPQPDEFYDKTSSFFDNISCESKERNEQRQQNEPRRSHFHEERKLNLETFGQATVDQSRYRNNYRGRGGYRGGRGGNNYYRNNNRNNSNNNNTYNNNNNGYRQNNKSQDQQDAL</sequence>
<feature type="compositionally biased region" description="Basic and acidic residues" evidence="3">
    <location>
        <begin position="227"/>
        <end position="238"/>
    </location>
</feature>
<dbReference type="PROSITE" id="PS51512">
    <property type="entry name" value="DFDF"/>
    <property type="match status" value="1"/>
</dbReference>
<keyword evidence="9" id="KW-1185">Reference proteome</keyword>
<dbReference type="InterPro" id="IPR025761">
    <property type="entry name" value="FFD_box"/>
</dbReference>
<dbReference type="GO" id="GO:0000932">
    <property type="term" value="C:P-body"/>
    <property type="evidence" value="ECO:0007669"/>
    <property type="project" value="TreeGrafter"/>
</dbReference>
<dbReference type="eggNOG" id="KOG1073">
    <property type="taxonomic scope" value="Eukaryota"/>
</dbReference>
<dbReference type="PROSITE" id="PS51536">
    <property type="entry name" value="TFG"/>
    <property type="match status" value="1"/>
</dbReference>